<feature type="compositionally biased region" description="Low complexity" evidence="1">
    <location>
        <begin position="78"/>
        <end position="92"/>
    </location>
</feature>
<keyword evidence="4" id="KW-1185">Reference proteome</keyword>
<dbReference type="RefSeq" id="WP_171267160.1">
    <property type="nucleotide sequence ID" value="NZ_CP039543.1"/>
</dbReference>
<feature type="compositionally biased region" description="Gly residues" evidence="1">
    <location>
        <begin position="93"/>
        <end position="106"/>
    </location>
</feature>
<feature type="signal peptide" evidence="2">
    <location>
        <begin position="1"/>
        <end position="18"/>
    </location>
</feature>
<evidence type="ECO:0000256" key="2">
    <source>
        <dbReference type="SAM" id="SignalP"/>
    </source>
</evidence>
<feature type="region of interest" description="Disordered" evidence="1">
    <location>
        <begin position="22"/>
        <end position="129"/>
    </location>
</feature>
<dbReference type="EMBL" id="CP039543">
    <property type="protein sequence ID" value="QJT09062.1"/>
    <property type="molecule type" value="Genomic_DNA"/>
</dbReference>
<proteinExistence type="predicted"/>
<protein>
    <submittedName>
        <fullName evidence="3">Uncharacterized protein</fullName>
    </submittedName>
</protein>
<accession>A0ABX6NEN3</accession>
<organism evidence="3 4">
    <name type="scientific">Oceanidesulfovibrio marinus</name>
    <dbReference type="NCBI Taxonomy" id="370038"/>
    <lineage>
        <taxon>Bacteria</taxon>
        <taxon>Pseudomonadati</taxon>
        <taxon>Thermodesulfobacteriota</taxon>
        <taxon>Desulfovibrionia</taxon>
        <taxon>Desulfovibrionales</taxon>
        <taxon>Desulfovibrionaceae</taxon>
        <taxon>Oceanidesulfovibrio</taxon>
    </lineage>
</organism>
<reference evidence="3 4" key="1">
    <citation type="submission" date="2019-04" db="EMBL/GenBank/DDBJ databases">
        <title>Isolation and culture of sulfate reducing bacteria from the cold seep of the South China Sea.</title>
        <authorList>
            <person name="Sun C."/>
            <person name="Liu R."/>
        </authorList>
    </citation>
    <scope>NUCLEOTIDE SEQUENCE [LARGE SCALE GENOMIC DNA]</scope>
    <source>
        <strain evidence="3 4">CS1</strain>
    </source>
</reference>
<feature type="compositionally biased region" description="Low complexity" evidence="1">
    <location>
        <begin position="120"/>
        <end position="129"/>
    </location>
</feature>
<keyword evidence="2" id="KW-0732">Signal</keyword>
<evidence type="ECO:0000256" key="1">
    <source>
        <dbReference type="SAM" id="MobiDB-lite"/>
    </source>
</evidence>
<name>A0ABX6NEN3_9BACT</name>
<gene>
    <name evidence="3" type="ORF">E8L03_09020</name>
</gene>
<dbReference type="Proteomes" id="UP000503251">
    <property type="component" value="Chromosome"/>
</dbReference>
<evidence type="ECO:0000313" key="4">
    <source>
        <dbReference type="Proteomes" id="UP000503251"/>
    </source>
</evidence>
<sequence>MRITIFLSVLVMLAALLAAGCSDEDKKPAEEYTTKSETEYYADQPNGTDTTQENASEPMKQEVTPVKPGTTGEQNMSEGNMTEGGMMHEGNMTEGGGMMGNDGGGMMHEEQGGQSGAGGQNSSNTTTDI</sequence>
<feature type="compositionally biased region" description="Basic and acidic residues" evidence="1">
    <location>
        <begin position="23"/>
        <end position="38"/>
    </location>
</feature>
<feature type="chain" id="PRO_5046286505" evidence="2">
    <location>
        <begin position="19"/>
        <end position="129"/>
    </location>
</feature>
<dbReference type="PROSITE" id="PS51257">
    <property type="entry name" value="PROKAR_LIPOPROTEIN"/>
    <property type="match status" value="1"/>
</dbReference>
<evidence type="ECO:0000313" key="3">
    <source>
        <dbReference type="EMBL" id="QJT09062.1"/>
    </source>
</evidence>
<feature type="compositionally biased region" description="Polar residues" evidence="1">
    <location>
        <begin position="45"/>
        <end position="55"/>
    </location>
</feature>